<feature type="domain" description="Alkaline proteinase inhibitor/ Outer membrane lipoprotein Omp19" evidence="10">
    <location>
        <begin position="92"/>
        <end position="182"/>
    </location>
</feature>
<evidence type="ECO:0000256" key="4">
    <source>
        <dbReference type="ARBA" id="ARBA00023136"/>
    </source>
</evidence>
<keyword evidence="4" id="KW-0472">Membrane</keyword>
<evidence type="ECO:0000256" key="7">
    <source>
        <dbReference type="ARBA" id="ARBA00023288"/>
    </source>
</evidence>
<dbReference type="EMBL" id="PXYK01000013">
    <property type="protein sequence ID" value="PSJ58669.1"/>
    <property type="molecule type" value="Genomic_DNA"/>
</dbReference>
<evidence type="ECO:0000256" key="3">
    <source>
        <dbReference type="ARBA" id="ARBA00022729"/>
    </source>
</evidence>
<feature type="region of interest" description="Disordered" evidence="8">
    <location>
        <begin position="24"/>
        <end position="92"/>
    </location>
</feature>
<protein>
    <recommendedName>
        <fullName evidence="10">Alkaline proteinase inhibitor/ Outer membrane lipoprotein Omp19 domain-containing protein</fullName>
    </recommendedName>
</protein>
<keyword evidence="6" id="KW-0998">Cell outer membrane</keyword>
<dbReference type="PROSITE" id="PS51257">
    <property type="entry name" value="PROKAR_LIPOPROTEIN"/>
    <property type="match status" value="1"/>
</dbReference>
<evidence type="ECO:0000256" key="5">
    <source>
        <dbReference type="ARBA" id="ARBA00023139"/>
    </source>
</evidence>
<name>A0A2P7S852_9HYPH</name>
<keyword evidence="5" id="KW-0564">Palmitate</keyword>
<dbReference type="Proteomes" id="UP000241229">
    <property type="component" value="Unassembled WGS sequence"/>
</dbReference>
<proteinExistence type="inferred from homology"/>
<gene>
    <name evidence="11" type="ORF">C7I84_14365</name>
</gene>
<dbReference type="Pfam" id="PF02974">
    <property type="entry name" value="Inh"/>
    <property type="match status" value="1"/>
</dbReference>
<evidence type="ECO:0000256" key="9">
    <source>
        <dbReference type="SAM" id="SignalP"/>
    </source>
</evidence>
<dbReference type="Gene3D" id="2.40.128.10">
    <property type="match status" value="1"/>
</dbReference>
<evidence type="ECO:0000259" key="10">
    <source>
        <dbReference type="Pfam" id="PF02974"/>
    </source>
</evidence>
<evidence type="ECO:0000256" key="2">
    <source>
        <dbReference type="ARBA" id="ARBA00007138"/>
    </source>
</evidence>
<dbReference type="RefSeq" id="WP_106772895.1">
    <property type="nucleotide sequence ID" value="NZ_PXYK01000013.1"/>
</dbReference>
<comment type="similarity">
    <text evidence="2">Belongs to the rhizobiaceae omp19 lipoprotein family.</text>
</comment>
<feature type="signal peptide" evidence="9">
    <location>
        <begin position="1"/>
        <end position="17"/>
    </location>
</feature>
<dbReference type="AlphaFoldDB" id="A0A2P7S852"/>
<comment type="subcellular location">
    <subcellularLocation>
        <location evidence="1">Cell outer membrane</location>
        <topology evidence="1">Lipid-anchor</topology>
    </subcellularLocation>
</comment>
<keyword evidence="7" id="KW-0449">Lipoprotein</keyword>
<evidence type="ECO:0000313" key="11">
    <source>
        <dbReference type="EMBL" id="PSJ58669.1"/>
    </source>
</evidence>
<dbReference type="GO" id="GO:0009279">
    <property type="term" value="C:cell outer membrane"/>
    <property type="evidence" value="ECO:0007669"/>
    <property type="project" value="UniProtKB-SubCell"/>
</dbReference>
<dbReference type="InterPro" id="IPR021140">
    <property type="entry name" value="Inh/Omp19"/>
</dbReference>
<sequence>MTFSRTGVLLAAFAALALSGCQSSRLSSPVDTRPEPLPAAPSGSVTSGSLPPPSAPTNPAQFPTAPTTTPPAQTAAATPAAPAAPPANAPDLTPSTVGGVWNVAVSGQSCKIATSQTKFGSGFRAGPLRCPAPVDGVKSWNVAGKQLSLYDENGGVMARLYSSGSEKFDGQTESGVPISLSR</sequence>
<dbReference type="OrthoDB" id="7677911at2"/>
<evidence type="ECO:0000313" key="12">
    <source>
        <dbReference type="Proteomes" id="UP000241229"/>
    </source>
</evidence>
<dbReference type="InterPro" id="IPR016085">
    <property type="entry name" value="Protease_inh_B-barrel_dom"/>
</dbReference>
<dbReference type="InterPro" id="IPR010571">
    <property type="entry name" value="OM_lipoprot_Omp19_bac"/>
</dbReference>
<keyword evidence="3 9" id="KW-0732">Signal</keyword>
<reference evidence="11 12" key="1">
    <citation type="submission" date="2018-03" db="EMBL/GenBank/DDBJ databases">
        <title>The draft genome of Mesorhizobium sp. 6GN-30.</title>
        <authorList>
            <person name="Liu L."/>
            <person name="Li L."/>
            <person name="Wang T."/>
            <person name="Zhang X."/>
            <person name="Liang L."/>
        </authorList>
    </citation>
    <scope>NUCLEOTIDE SEQUENCE [LARGE SCALE GENOMIC DNA]</scope>
    <source>
        <strain evidence="11 12">6GN30</strain>
    </source>
</reference>
<evidence type="ECO:0000256" key="8">
    <source>
        <dbReference type="SAM" id="MobiDB-lite"/>
    </source>
</evidence>
<feature type="compositionally biased region" description="Low complexity" evidence="8">
    <location>
        <begin position="57"/>
        <end position="81"/>
    </location>
</feature>
<feature type="chain" id="PRO_5015189415" description="Alkaline proteinase inhibitor/ Outer membrane lipoprotein Omp19 domain-containing protein" evidence="9">
    <location>
        <begin position="18"/>
        <end position="182"/>
    </location>
</feature>
<organism evidence="11 12">
    <name type="scientific">Kumtagia ephedrae</name>
    <dbReference type="NCBI Taxonomy" id="2116701"/>
    <lineage>
        <taxon>Bacteria</taxon>
        <taxon>Pseudomonadati</taxon>
        <taxon>Pseudomonadota</taxon>
        <taxon>Alphaproteobacteria</taxon>
        <taxon>Hyphomicrobiales</taxon>
        <taxon>Phyllobacteriaceae</taxon>
        <taxon>Kumtagia</taxon>
    </lineage>
</organism>
<dbReference type="SUPFAM" id="SSF50882">
    <property type="entry name" value="beta-Barrel protease inhibitors"/>
    <property type="match status" value="1"/>
</dbReference>
<dbReference type="PIRSF" id="PIRSF034005">
    <property type="entry name" value="OM_lipoprot_Omp19_bac"/>
    <property type="match status" value="1"/>
</dbReference>
<evidence type="ECO:0000256" key="6">
    <source>
        <dbReference type="ARBA" id="ARBA00023237"/>
    </source>
</evidence>
<dbReference type="GO" id="GO:0004866">
    <property type="term" value="F:endopeptidase inhibitor activity"/>
    <property type="evidence" value="ECO:0007669"/>
    <property type="project" value="InterPro"/>
</dbReference>
<comment type="caution">
    <text evidence="11">The sequence shown here is derived from an EMBL/GenBank/DDBJ whole genome shotgun (WGS) entry which is preliminary data.</text>
</comment>
<evidence type="ECO:0000256" key="1">
    <source>
        <dbReference type="ARBA" id="ARBA00004459"/>
    </source>
</evidence>
<keyword evidence="12" id="KW-1185">Reference proteome</keyword>
<accession>A0A2P7S852</accession>